<dbReference type="PROSITE" id="PS50249">
    <property type="entry name" value="MPN"/>
    <property type="match status" value="1"/>
</dbReference>
<name>A0A561P0Y1_9BACT</name>
<keyword evidence="2" id="KW-0479">Metal-binding</keyword>
<dbReference type="InterPro" id="IPR025657">
    <property type="entry name" value="RadC_JAB"/>
</dbReference>
<keyword evidence="8" id="KW-1185">Reference proteome</keyword>
<dbReference type="PANTHER" id="PTHR30471:SF3">
    <property type="entry name" value="UPF0758 PROTEIN YEES-RELATED"/>
    <property type="match status" value="1"/>
</dbReference>
<evidence type="ECO:0000256" key="4">
    <source>
        <dbReference type="ARBA" id="ARBA00022833"/>
    </source>
</evidence>
<evidence type="ECO:0000256" key="5">
    <source>
        <dbReference type="ARBA" id="ARBA00023049"/>
    </source>
</evidence>
<dbReference type="InterPro" id="IPR001405">
    <property type="entry name" value="UPF0758"/>
</dbReference>
<dbReference type="CDD" id="cd08071">
    <property type="entry name" value="MPN_DUF2466"/>
    <property type="match status" value="1"/>
</dbReference>
<accession>A0A561P0Y1</accession>
<dbReference type="RefSeq" id="WP_145675269.1">
    <property type="nucleotide sequence ID" value="NZ_VIWO01000018.1"/>
</dbReference>
<evidence type="ECO:0000259" key="6">
    <source>
        <dbReference type="PROSITE" id="PS50249"/>
    </source>
</evidence>
<evidence type="ECO:0000313" key="8">
    <source>
        <dbReference type="Proteomes" id="UP000320811"/>
    </source>
</evidence>
<keyword evidence="4" id="KW-0862">Zinc</keyword>
<organism evidence="7 8">
    <name type="scientific">Chitinophaga polysaccharea</name>
    <dbReference type="NCBI Taxonomy" id="1293035"/>
    <lineage>
        <taxon>Bacteria</taxon>
        <taxon>Pseudomonadati</taxon>
        <taxon>Bacteroidota</taxon>
        <taxon>Chitinophagia</taxon>
        <taxon>Chitinophagales</taxon>
        <taxon>Chitinophagaceae</taxon>
        <taxon>Chitinophaga</taxon>
    </lineage>
</organism>
<dbReference type="InterPro" id="IPR037518">
    <property type="entry name" value="MPN"/>
</dbReference>
<protein>
    <submittedName>
        <fullName evidence="7">DNA repair protein RadC</fullName>
    </submittedName>
</protein>
<evidence type="ECO:0000256" key="3">
    <source>
        <dbReference type="ARBA" id="ARBA00022801"/>
    </source>
</evidence>
<evidence type="ECO:0000256" key="2">
    <source>
        <dbReference type="ARBA" id="ARBA00022723"/>
    </source>
</evidence>
<gene>
    <name evidence="7" type="ORF">FHW36_11824</name>
</gene>
<dbReference type="GO" id="GO:0046872">
    <property type="term" value="F:metal ion binding"/>
    <property type="evidence" value="ECO:0007669"/>
    <property type="project" value="UniProtKB-KW"/>
</dbReference>
<comment type="caution">
    <text evidence="7">The sequence shown here is derived from an EMBL/GenBank/DDBJ whole genome shotgun (WGS) entry which is preliminary data.</text>
</comment>
<dbReference type="Proteomes" id="UP000320811">
    <property type="component" value="Unassembled WGS sequence"/>
</dbReference>
<sequence>MELNNQYEVSEIEVIIKRSYNITKRPKINSSSDAADIFRELWDNDRIELQEQFKVMYLNQQNSILGVYQLSTGGMTSTVVDIRLLFGAAVKLAATKIILAHNHPSESLKPSQADIRVTRKIRDAAAVMDIELMDHIIITPSNGYFSLAEDGLL</sequence>
<dbReference type="GO" id="GO:0008237">
    <property type="term" value="F:metallopeptidase activity"/>
    <property type="evidence" value="ECO:0007669"/>
    <property type="project" value="UniProtKB-KW"/>
</dbReference>
<dbReference type="OrthoDB" id="9804482at2"/>
<feature type="domain" description="MPN" evidence="6">
    <location>
        <begin position="27"/>
        <end position="153"/>
    </location>
</feature>
<reference evidence="7 8" key="1">
    <citation type="submission" date="2019-06" db="EMBL/GenBank/DDBJ databases">
        <title>Sorghum-associated microbial communities from plants grown in Nebraska, USA.</title>
        <authorList>
            <person name="Schachtman D."/>
        </authorList>
    </citation>
    <scope>NUCLEOTIDE SEQUENCE [LARGE SCALE GENOMIC DNA]</scope>
    <source>
        <strain evidence="7 8">1209</strain>
    </source>
</reference>
<dbReference type="PANTHER" id="PTHR30471">
    <property type="entry name" value="DNA REPAIR PROTEIN RADC"/>
    <property type="match status" value="1"/>
</dbReference>
<evidence type="ECO:0000313" key="7">
    <source>
        <dbReference type="EMBL" id="TWF31730.1"/>
    </source>
</evidence>
<dbReference type="AlphaFoldDB" id="A0A561P0Y1"/>
<evidence type="ECO:0000256" key="1">
    <source>
        <dbReference type="ARBA" id="ARBA00022670"/>
    </source>
</evidence>
<dbReference type="GO" id="GO:0006508">
    <property type="term" value="P:proteolysis"/>
    <property type="evidence" value="ECO:0007669"/>
    <property type="project" value="UniProtKB-KW"/>
</dbReference>
<keyword evidence="3" id="KW-0378">Hydrolase</keyword>
<keyword evidence="5" id="KW-0482">Metalloprotease</keyword>
<dbReference type="Gene3D" id="3.40.140.10">
    <property type="entry name" value="Cytidine Deaminase, domain 2"/>
    <property type="match status" value="1"/>
</dbReference>
<dbReference type="EMBL" id="VIWO01000018">
    <property type="protein sequence ID" value="TWF31730.1"/>
    <property type="molecule type" value="Genomic_DNA"/>
</dbReference>
<keyword evidence="1" id="KW-0645">Protease</keyword>
<dbReference type="Pfam" id="PF04002">
    <property type="entry name" value="RadC"/>
    <property type="match status" value="1"/>
</dbReference>
<proteinExistence type="predicted"/>